<feature type="region of interest" description="Disordered" evidence="1">
    <location>
        <begin position="209"/>
        <end position="252"/>
    </location>
</feature>
<sequence>MQIENLLFAIEFHSGGSFERNPKLVYLGGRVDTYNRCDPDRLSYFEIQDMVVEYGVPNTSMVYYLIFEGNLKQGLRLITRDEEVLYMCELHAAWPTDRITLYVEGGVEPLQVVGLDGIIGNEGGVDHAIGVGECGFGNDSVVGECGFGNESVVGECGFGDVVDEGDVLKGDELNKLVCYDWMNDGLEGANFTDDIFGRNEDDNAVIGEVGGNEGNNSTHEPEVGSNGGNNLQPRVGSNGRNNAQPEVGNNAQPAIGIDRIRIRKYAPSIRPNQPNVQAANWTEPDIEDYEINKWDKPILSMLEWIRVRLMTRLHTKMIRMEKYGGLVCPNVQDKLEKLKMESRSFSAMPFGRFKYEVDNDYERHVVDLTKKECTCRIWDLTDRGVGRVAGRGAGKGRGASSSASSGAISGAGKGSISGQSNGATVQNVGEKRTRRGGSSKPPKLPVVGGKGR</sequence>
<dbReference type="InterPro" id="IPR058594">
    <property type="entry name" value="PB1-like_dom_pln"/>
</dbReference>
<feature type="region of interest" description="Disordered" evidence="1">
    <location>
        <begin position="389"/>
        <end position="452"/>
    </location>
</feature>
<feature type="compositionally biased region" description="Polar residues" evidence="1">
    <location>
        <begin position="238"/>
        <end position="252"/>
    </location>
</feature>
<dbReference type="Pfam" id="PF26130">
    <property type="entry name" value="PB1-like"/>
    <property type="match status" value="1"/>
</dbReference>
<protein>
    <recommendedName>
        <fullName evidence="2">PB1-like domain-containing protein</fullName>
    </recommendedName>
</protein>
<accession>A0A2N9JC54</accession>
<evidence type="ECO:0000313" key="3">
    <source>
        <dbReference type="EMBL" id="SPD34049.1"/>
    </source>
</evidence>
<dbReference type="PANTHER" id="PTHR31973:SF187">
    <property type="entry name" value="MUTATOR TRANSPOSASE MUDRA PROTEIN"/>
    <property type="match status" value="1"/>
</dbReference>
<gene>
    <name evidence="3" type="ORF">FSB_LOCUS61931</name>
</gene>
<reference evidence="3" key="1">
    <citation type="submission" date="2018-02" db="EMBL/GenBank/DDBJ databases">
        <authorList>
            <person name="Cohen D.B."/>
            <person name="Kent A.D."/>
        </authorList>
    </citation>
    <scope>NUCLEOTIDE SEQUENCE</scope>
</reference>
<evidence type="ECO:0000256" key="1">
    <source>
        <dbReference type="SAM" id="MobiDB-lite"/>
    </source>
</evidence>
<evidence type="ECO:0000259" key="2">
    <source>
        <dbReference type="Pfam" id="PF26130"/>
    </source>
</evidence>
<feature type="domain" description="PB1-like" evidence="2">
    <location>
        <begin position="8"/>
        <end position="104"/>
    </location>
</feature>
<feature type="compositionally biased region" description="Low complexity" evidence="1">
    <location>
        <begin position="398"/>
        <end position="408"/>
    </location>
</feature>
<dbReference type="EMBL" id="OIVN01006487">
    <property type="protein sequence ID" value="SPD34049.1"/>
    <property type="molecule type" value="Genomic_DNA"/>
</dbReference>
<organism evidence="3">
    <name type="scientific">Fagus sylvatica</name>
    <name type="common">Beechnut</name>
    <dbReference type="NCBI Taxonomy" id="28930"/>
    <lineage>
        <taxon>Eukaryota</taxon>
        <taxon>Viridiplantae</taxon>
        <taxon>Streptophyta</taxon>
        <taxon>Embryophyta</taxon>
        <taxon>Tracheophyta</taxon>
        <taxon>Spermatophyta</taxon>
        <taxon>Magnoliopsida</taxon>
        <taxon>eudicotyledons</taxon>
        <taxon>Gunneridae</taxon>
        <taxon>Pentapetalae</taxon>
        <taxon>rosids</taxon>
        <taxon>fabids</taxon>
        <taxon>Fagales</taxon>
        <taxon>Fagaceae</taxon>
        <taxon>Fagus</taxon>
    </lineage>
</organism>
<name>A0A2N9JC54_FAGSY</name>
<proteinExistence type="predicted"/>
<dbReference type="PANTHER" id="PTHR31973">
    <property type="entry name" value="POLYPROTEIN, PUTATIVE-RELATED"/>
    <property type="match status" value="1"/>
</dbReference>
<dbReference type="AlphaFoldDB" id="A0A2N9JC54"/>